<dbReference type="OrthoDB" id="720641at2759"/>
<evidence type="ECO:0000313" key="2">
    <source>
        <dbReference type="EMBL" id="CAD6244559.1"/>
    </source>
</evidence>
<comment type="caution">
    <text evidence="2">The sequence shown here is derived from an EMBL/GenBank/DDBJ whole genome shotgun (WGS) entry which is preliminary data.</text>
</comment>
<feature type="compositionally biased region" description="Acidic residues" evidence="1">
    <location>
        <begin position="96"/>
        <end position="107"/>
    </location>
</feature>
<evidence type="ECO:0000313" key="3">
    <source>
        <dbReference type="Proteomes" id="UP000604825"/>
    </source>
</evidence>
<dbReference type="AlphaFoldDB" id="A0A811PBP7"/>
<accession>A0A811PBP7</accession>
<reference evidence="2" key="1">
    <citation type="submission" date="2020-10" db="EMBL/GenBank/DDBJ databases">
        <authorList>
            <person name="Han B."/>
            <person name="Lu T."/>
            <person name="Zhao Q."/>
            <person name="Huang X."/>
            <person name="Zhao Y."/>
        </authorList>
    </citation>
    <scope>NUCLEOTIDE SEQUENCE</scope>
</reference>
<keyword evidence="3" id="KW-1185">Reference proteome</keyword>
<proteinExistence type="predicted"/>
<feature type="region of interest" description="Disordered" evidence="1">
    <location>
        <begin position="96"/>
        <end position="125"/>
    </location>
</feature>
<name>A0A811PBP7_9POAL</name>
<dbReference type="Proteomes" id="UP000604825">
    <property type="component" value="Unassembled WGS sequence"/>
</dbReference>
<evidence type="ECO:0000256" key="1">
    <source>
        <dbReference type="SAM" id="MobiDB-lite"/>
    </source>
</evidence>
<protein>
    <submittedName>
        <fullName evidence="2">Uncharacterized protein</fullName>
    </submittedName>
</protein>
<organism evidence="2 3">
    <name type="scientific">Miscanthus lutarioriparius</name>
    <dbReference type="NCBI Taxonomy" id="422564"/>
    <lineage>
        <taxon>Eukaryota</taxon>
        <taxon>Viridiplantae</taxon>
        <taxon>Streptophyta</taxon>
        <taxon>Embryophyta</taxon>
        <taxon>Tracheophyta</taxon>
        <taxon>Spermatophyta</taxon>
        <taxon>Magnoliopsida</taxon>
        <taxon>Liliopsida</taxon>
        <taxon>Poales</taxon>
        <taxon>Poaceae</taxon>
        <taxon>PACMAD clade</taxon>
        <taxon>Panicoideae</taxon>
        <taxon>Andropogonodae</taxon>
        <taxon>Andropogoneae</taxon>
        <taxon>Saccharinae</taxon>
        <taxon>Miscanthus</taxon>
    </lineage>
</organism>
<dbReference type="EMBL" id="CAJGYO010000007">
    <property type="protein sequence ID" value="CAD6244559.1"/>
    <property type="molecule type" value="Genomic_DNA"/>
</dbReference>
<gene>
    <name evidence="2" type="ORF">NCGR_LOCUS29202</name>
</gene>
<sequence length="125" mass="14369">MGEEKPYQTLMCSLHMMKSLSMFFVGDDDIATGDEGISADENGNFDVYGDLFYLNLQASYQPDLDHFNDGYIPTMEEMHEYGIYANEVDIVFDQEELSDSSDEDYEPANENFRTRSKELTTAQRL</sequence>